<feature type="transmembrane region" description="Helical" evidence="1">
    <location>
        <begin position="136"/>
        <end position="154"/>
    </location>
</feature>
<keyword evidence="1" id="KW-0812">Transmembrane</keyword>
<evidence type="ECO:0000313" key="3">
    <source>
        <dbReference type="Proteomes" id="UP001242480"/>
    </source>
</evidence>
<keyword evidence="3" id="KW-1185">Reference proteome</keyword>
<dbReference type="Proteomes" id="UP001242480">
    <property type="component" value="Unassembled WGS sequence"/>
</dbReference>
<evidence type="ECO:0000256" key="1">
    <source>
        <dbReference type="SAM" id="Phobius"/>
    </source>
</evidence>
<accession>A0ABU0JHQ8</accession>
<name>A0ABU0JHQ8_9HYPH</name>
<keyword evidence="1" id="KW-0472">Membrane</keyword>
<protein>
    <submittedName>
        <fullName evidence="2">Uncharacterized protein</fullName>
    </submittedName>
</protein>
<sequence>MTYLRQMRIELMRPQREADAREQARAEQARLRRAALKRAARDRLHLDAATLRVGRVRVLRLAAGLRQGLAALRHGARRLAVGAGLTRMGPVLSRAAALPRALAACIVGLLRAARRAVGDRLASIAMACARMARRRLAVGIVAALGTAGLAWASLPRPAPGPPPPAFGPAWEAGWIAVSRPLELFALSVPGAGGDQRYASERRAEGDGRRDTLRFGVLGGEGPFVAVSVQLRVTGMPLDPVEAAARLGGAPVSAMSAPMPMPSKFGAFAAIALAAGGKACLAFSRQIPYATLAVDGLYCGAAGVPVDRWMARCLIDRLDLVGGADPVLRGVFVAAERHRDFCGAGDLRAAGSRRAWFDSGAALPPLRAAIAPR</sequence>
<dbReference type="RefSeq" id="WP_307282461.1">
    <property type="nucleotide sequence ID" value="NZ_JAUSVX010000018.1"/>
</dbReference>
<keyword evidence="1" id="KW-1133">Transmembrane helix</keyword>
<dbReference type="EMBL" id="JAUSVX010000018">
    <property type="protein sequence ID" value="MDQ0473809.1"/>
    <property type="molecule type" value="Genomic_DNA"/>
</dbReference>
<evidence type="ECO:0000313" key="2">
    <source>
        <dbReference type="EMBL" id="MDQ0473809.1"/>
    </source>
</evidence>
<comment type="caution">
    <text evidence="2">The sequence shown here is derived from an EMBL/GenBank/DDBJ whole genome shotgun (WGS) entry which is preliminary data.</text>
</comment>
<proteinExistence type="predicted"/>
<organism evidence="2 3">
    <name type="scientific">Labrys wisconsinensis</name>
    <dbReference type="NCBI Taxonomy" id="425677"/>
    <lineage>
        <taxon>Bacteria</taxon>
        <taxon>Pseudomonadati</taxon>
        <taxon>Pseudomonadota</taxon>
        <taxon>Alphaproteobacteria</taxon>
        <taxon>Hyphomicrobiales</taxon>
        <taxon>Xanthobacteraceae</taxon>
        <taxon>Labrys</taxon>
    </lineage>
</organism>
<gene>
    <name evidence="2" type="ORF">QO011_006845</name>
</gene>
<reference evidence="2 3" key="1">
    <citation type="submission" date="2023-07" db="EMBL/GenBank/DDBJ databases">
        <title>Genomic Encyclopedia of Type Strains, Phase IV (KMG-IV): sequencing the most valuable type-strain genomes for metagenomic binning, comparative biology and taxonomic classification.</title>
        <authorList>
            <person name="Goeker M."/>
        </authorList>
    </citation>
    <scope>NUCLEOTIDE SEQUENCE [LARGE SCALE GENOMIC DNA]</scope>
    <source>
        <strain evidence="2 3">DSM 19619</strain>
    </source>
</reference>